<accession>A0A919R3C5</accession>
<dbReference type="GO" id="GO:0004674">
    <property type="term" value="F:protein serine/threonine kinase activity"/>
    <property type="evidence" value="ECO:0007669"/>
    <property type="project" value="UniProtKB-KW"/>
</dbReference>
<keyword evidence="4" id="KW-1185">Reference proteome</keyword>
<reference evidence="3" key="1">
    <citation type="submission" date="2021-01" db="EMBL/GenBank/DDBJ databases">
        <title>Whole genome shotgun sequence of Sphaerisporangium rufum NBRC 109079.</title>
        <authorList>
            <person name="Komaki H."/>
            <person name="Tamura T."/>
        </authorList>
    </citation>
    <scope>NUCLEOTIDE SEQUENCE</scope>
    <source>
        <strain evidence="3">NBRC 109079</strain>
    </source>
</reference>
<evidence type="ECO:0000256" key="1">
    <source>
        <dbReference type="ARBA" id="ARBA00022527"/>
    </source>
</evidence>
<keyword evidence="1" id="KW-0808">Transferase</keyword>
<dbReference type="AlphaFoldDB" id="A0A919R3C5"/>
<organism evidence="3 4">
    <name type="scientific">Sphaerisporangium rufum</name>
    <dbReference type="NCBI Taxonomy" id="1381558"/>
    <lineage>
        <taxon>Bacteria</taxon>
        <taxon>Bacillati</taxon>
        <taxon>Actinomycetota</taxon>
        <taxon>Actinomycetes</taxon>
        <taxon>Streptosporangiales</taxon>
        <taxon>Streptosporangiaceae</taxon>
        <taxon>Sphaerisporangium</taxon>
    </lineage>
</organism>
<evidence type="ECO:0000259" key="2">
    <source>
        <dbReference type="Pfam" id="PF13581"/>
    </source>
</evidence>
<evidence type="ECO:0000313" key="3">
    <source>
        <dbReference type="EMBL" id="GII76355.1"/>
    </source>
</evidence>
<keyword evidence="1" id="KW-0418">Kinase</keyword>
<dbReference type="EMBL" id="BOOU01000017">
    <property type="protein sequence ID" value="GII76355.1"/>
    <property type="molecule type" value="Genomic_DNA"/>
</dbReference>
<comment type="caution">
    <text evidence="3">The sequence shown here is derived from an EMBL/GenBank/DDBJ whole genome shotgun (WGS) entry which is preliminary data.</text>
</comment>
<dbReference type="InterPro" id="IPR036890">
    <property type="entry name" value="HATPase_C_sf"/>
</dbReference>
<dbReference type="SUPFAM" id="SSF55874">
    <property type="entry name" value="ATPase domain of HSP90 chaperone/DNA topoisomerase II/histidine kinase"/>
    <property type="match status" value="1"/>
</dbReference>
<sequence>MLQVLDRQVAHVHGLIGETASEKAWTVAGCLTLAGRVEEVGAARAFARRLLDGNPLLEPVLLVVSELVTNSVEHSGSGRPGGTITLYLLHVGTRVRVEVRDDGADGVPSVRPAGWPAVPEPAGSLDELDVGGRGLRLVTAVAACWGFTAGRRETTTWAELTPDHE</sequence>
<dbReference type="PANTHER" id="PTHR35526">
    <property type="entry name" value="ANTI-SIGMA-F FACTOR RSBW-RELATED"/>
    <property type="match status" value="1"/>
</dbReference>
<name>A0A919R3C5_9ACTN</name>
<feature type="domain" description="Histidine kinase/HSP90-like ATPase" evidence="2">
    <location>
        <begin position="38"/>
        <end position="142"/>
    </location>
</feature>
<dbReference type="Gene3D" id="3.30.565.10">
    <property type="entry name" value="Histidine kinase-like ATPase, C-terminal domain"/>
    <property type="match status" value="1"/>
</dbReference>
<dbReference type="InterPro" id="IPR003594">
    <property type="entry name" value="HATPase_dom"/>
</dbReference>
<dbReference type="Pfam" id="PF13581">
    <property type="entry name" value="HATPase_c_2"/>
    <property type="match status" value="1"/>
</dbReference>
<protein>
    <recommendedName>
        <fullName evidence="2">Histidine kinase/HSP90-like ATPase domain-containing protein</fullName>
    </recommendedName>
</protein>
<dbReference type="PANTHER" id="PTHR35526:SF3">
    <property type="entry name" value="ANTI-SIGMA-F FACTOR RSBW"/>
    <property type="match status" value="1"/>
</dbReference>
<dbReference type="CDD" id="cd16936">
    <property type="entry name" value="HATPase_RsbW-like"/>
    <property type="match status" value="1"/>
</dbReference>
<keyword evidence="1" id="KW-0723">Serine/threonine-protein kinase</keyword>
<dbReference type="InterPro" id="IPR050267">
    <property type="entry name" value="Anti-sigma-factor_SerPK"/>
</dbReference>
<proteinExistence type="predicted"/>
<gene>
    <name evidence="3" type="ORF">Sru01_13370</name>
</gene>
<evidence type="ECO:0000313" key="4">
    <source>
        <dbReference type="Proteomes" id="UP000655287"/>
    </source>
</evidence>
<dbReference type="Proteomes" id="UP000655287">
    <property type="component" value="Unassembled WGS sequence"/>
</dbReference>